<dbReference type="InterPro" id="IPR005821">
    <property type="entry name" value="Ion_trans_dom"/>
</dbReference>
<accession>L1K2U1</accession>
<dbReference type="GO" id="GO:0001518">
    <property type="term" value="C:voltage-gated sodium channel complex"/>
    <property type="evidence" value="ECO:0007669"/>
    <property type="project" value="TreeGrafter"/>
</dbReference>
<reference evidence="11" key="2">
    <citation type="submission" date="2012-11" db="EMBL/GenBank/DDBJ databases">
        <authorList>
            <person name="Kuo A."/>
            <person name="Curtis B.A."/>
            <person name="Tanifuji G."/>
            <person name="Burki F."/>
            <person name="Gruber A."/>
            <person name="Irimia M."/>
            <person name="Maruyama S."/>
            <person name="Arias M.C."/>
            <person name="Ball S.G."/>
            <person name="Gile G.H."/>
            <person name="Hirakawa Y."/>
            <person name="Hopkins J.F."/>
            <person name="Rensing S.A."/>
            <person name="Schmutz J."/>
            <person name="Symeonidi A."/>
            <person name="Elias M."/>
            <person name="Eveleigh R.J."/>
            <person name="Herman E.K."/>
            <person name="Klute M.J."/>
            <person name="Nakayama T."/>
            <person name="Obornik M."/>
            <person name="Reyes-Prieto A."/>
            <person name="Armbrust E.V."/>
            <person name="Aves S.J."/>
            <person name="Beiko R.G."/>
            <person name="Coutinho P."/>
            <person name="Dacks J.B."/>
            <person name="Durnford D.G."/>
            <person name="Fast N.M."/>
            <person name="Green B.R."/>
            <person name="Grisdale C."/>
            <person name="Hempe F."/>
            <person name="Henrissat B."/>
            <person name="Hoppner M.P."/>
            <person name="Ishida K.-I."/>
            <person name="Kim E."/>
            <person name="Koreny L."/>
            <person name="Kroth P.G."/>
            <person name="Liu Y."/>
            <person name="Malik S.-B."/>
            <person name="Maier U.G."/>
            <person name="McRose D."/>
            <person name="Mock T."/>
            <person name="Neilson J.A."/>
            <person name="Onodera N.T."/>
            <person name="Poole A.M."/>
            <person name="Pritham E.J."/>
            <person name="Richards T.A."/>
            <person name="Rocap G."/>
            <person name="Roy S.W."/>
            <person name="Sarai C."/>
            <person name="Schaack S."/>
            <person name="Shirato S."/>
            <person name="Slamovits C.H."/>
            <person name="Spencer D.F."/>
            <person name="Suzuki S."/>
            <person name="Worden A.Z."/>
            <person name="Zauner S."/>
            <person name="Barry K."/>
            <person name="Bell C."/>
            <person name="Bharti A.K."/>
            <person name="Crow J.A."/>
            <person name="Grimwood J."/>
            <person name="Kramer R."/>
            <person name="Lindquist E."/>
            <person name="Lucas S."/>
            <person name="Salamov A."/>
            <person name="McFadden G.I."/>
            <person name="Lane C.E."/>
            <person name="Keeling P.J."/>
            <person name="Gray M.W."/>
            <person name="Grigoriev I.V."/>
            <person name="Archibald J.M."/>
        </authorList>
    </citation>
    <scope>NUCLEOTIDE SEQUENCE</scope>
    <source>
        <strain evidence="11">CCMP2712</strain>
    </source>
</reference>
<dbReference type="HOGENOM" id="CLU_326393_0_0_1"/>
<evidence type="ECO:0000313" key="9">
    <source>
        <dbReference type="EMBL" id="EKX54919.1"/>
    </source>
</evidence>
<feature type="transmembrane region" description="Helical" evidence="7">
    <location>
        <begin position="360"/>
        <end position="380"/>
    </location>
</feature>
<keyword evidence="4 7" id="KW-1133">Transmembrane helix</keyword>
<evidence type="ECO:0000256" key="6">
    <source>
        <dbReference type="SAM" id="MobiDB-lite"/>
    </source>
</evidence>
<evidence type="ECO:0000313" key="10">
    <source>
        <dbReference type="EnsemblProtists" id="EKX54919"/>
    </source>
</evidence>
<feature type="compositionally biased region" description="Low complexity" evidence="6">
    <location>
        <begin position="1"/>
        <end position="12"/>
    </location>
</feature>
<dbReference type="GO" id="GO:0005509">
    <property type="term" value="F:calcium ion binding"/>
    <property type="evidence" value="ECO:0007669"/>
    <property type="project" value="InterPro"/>
</dbReference>
<dbReference type="InterPro" id="IPR011992">
    <property type="entry name" value="EF-hand-dom_pair"/>
</dbReference>
<feature type="domain" description="EF-hand" evidence="8">
    <location>
        <begin position="582"/>
        <end position="617"/>
    </location>
</feature>
<keyword evidence="5 7" id="KW-0472">Membrane</keyword>
<feature type="region of interest" description="Disordered" evidence="6">
    <location>
        <begin position="1"/>
        <end position="33"/>
    </location>
</feature>
<dbReference type="Proteomes" id="UP000011087">
    <property type="component" value="Unassembled WGS sequence"/>
</dbReference>
<dbReference type="EnsemblProtists" id="EKX54919">
    <property type="protein sequence ID" value="EKX54919"/>
    <property type="gene ID" value="GUITHDRAFT_99570"/>
</dbReference>
<dbReference type="PANTHER" id="PTHR10037">
    <property type="entry name" value="VOLTAGE-GATED CATION CHANNEL CALCIUM AND SODIUM"/>
    <property type="match status" value="1"/>
</dbReference>
<evidence type="ECO:0000256" key="7">
    <source>
        <dbReference type="SAM" id="Phobius"/>
    </source>
</evidence>
<dbReference type="GO" id="GO:0005248">
    <property type="term" value="F:voltage-gated sodium channel activity"/>
    <property type="evidence" value="ECO:0007669"/>
    <property type="project" value="TreeGrafter"/>
</dbReference>
<dbReference type="Gene3D" id="1.20.120.350">
    <property type="entry name" value="Voltage-gated potassium channels. Chain C"/>
    <property type="match status" value="1"/>
</dbReference>
<keyword evidence="2 7" id="KW-0812">Transmembrane</keyword>
<dbReference type="InterPro" id="IPR018247">
    <property type="entry name" value="EF_Hand_1_Ca_BS"/>
</dbReference>
<dbReference type="InterPro" id="IPR027359">
    <property type="entry name" value="Volt_channel_dom_sf"/>
</dbReference>
<dbReference type="KEGG" id="gtt:GUITHDRAFT_99570"/>
<evidence type="ECO:0000256" key="5">
    <source>
        <dbReference type="ARBA" id="ARBA00023136"/>
    </source>
</evidence>
<feature type="transmembrane region" description="Helical" evidence="7">
    <location>
        <begin position="392"/>
        <end position="413"/>
    </location>
</feature>
<name>L1K2U1_GUITC</name>
<organism evidence="9">
    <name type="scientific">Guillardia theta (strain CCMP2712)</name>
    <name type="common">Cryptophyte</name>
    <dbReference type="NCBI Taxonomy" id="905079"/>
    <lineage>
        <taxon>Eukaryota</taxon>
        <taxon>Cryptophyceae</taxon>
        <taxon>Pyrenomonadales</taxon>
        <taxon>Geminigeraceae</taxon>
        <taxon>Guillardia</taxon>
    </lineage>
</organism>
<dbReference type="STRING" id="905079.L1K2U1"/>
<dbReference type="PROSITE" id="PS00018">
    <property type="entry name" value="EF_HAND_1"/>
    <property type="match status" value="1"/>
</dbReference>
<dbReference type="InterPro" id="IPR043203">
    <property type="entry name" value="VGCC_Ca_Na"/>
</dbReference>
<evidence type="ECO:0000256" key="4">
    <source>
        <dbReference type="ARBA" id="ARBA00022989"/>
    </source>
</evidence>
<reference evidence="9 11" key="1">
    <citation type="journal article" date="2012" name="Nature">
        <title>Algal genomes reveal evolutionary mosaicism and the fate of nucleomorphs.</title>
        <authorList>
            <consortium name="DOE Joint Genome Institute"/>
            <person name="Curtis B.A."/>
            <person name="Tanifuji G."/>
            <person name="Burki F."/>
            <person name="Gruber A."/>
            <person name="Irimia M."/>
            <person name="Maruyama S."/>
            <person name="Arias M.C."/>
            <person name="Ball S.G."/>
            <person name="Gile G.H."/>
            <person name="Hirakawa Y."/>
            <person name="Hopkins J.F."/>
            <person name="Kuo A."/>
            <person name="Rensing S.A."/>
            <person name="Schmutz J."/>
            <person name="Symeonidi A."/>
            <person name="Elias M."/>
            <person name="Eveleigh R.J."/>
            <person name="Herman E.K."/>
            <person name="Klute M.J."/>
            <person name="Nakayama T."/>
            <person name="Obornik M."/>
            <person name="Reyes-Prieto A."/>
            <person name="Armbrust E.V."/>
            <person name="Aves S.J."/>
            <person name="Beiko R.G."/>
            <person name="Coutinho P."/>
            <person name="Dacks J.B."/>
            <person name="Durnford D.G."/>
            <person name="Fast N.M."/>
            <person name="Green B.R."/>
            <person name="Grisdale C.J."/>
            <person name="Hempel F."/>
            <person name="Henrissat B."/>
            <person name="Hoppner M.P."/>
            <person name="Ishida K."/>
            <person name="Kim E."/>
            <person name="Koreny L."/>
            <person name="Kroth P.G."/>
            <person name="Liu Y."/>
            <person name="Malik S.B."/>
            <person name="Maier U.G."/>
            <person name="McRose D."/>
            <person name="Mock T."/>
            <person name="Neilson J.A."/>
            <person name="Onodera N.T."/>
            <person name="Poole A.M."/>
            <person name="Pritham E.J."/>
            <person name="Richards T.A."/>
            <person name="Rocap G."/>
            <person name="Roy S.W."/>
            <person name="Sarai C."/>
            <person name="Schaack S."/>
            <person name="Shirato S."/>
            <person name="Slamovits C.H."/>
            <person name="Spencer D.F."/>
            <person name="Suzuki S."/>
            <person name="Worden A.Z."/>
            <person name="Zauner S."/>
            <person name="Barry K."/>
            <person name="Bell C."/>
            <person name="Bharti A.K."/>
            <person name="Crow J.A."/>
            <person name="Grimwood J."/>
            <person name="Kramer R."/>
            <person name="Lindquist E."/>
            <person name="Lucas S."/>
            <person name="Salamov A."/>
            <person name="McFadden G.I."/>
            <person name="Lane C.E."/>
            <person name="Keeling P.J."/>
            <person name="Gray M.W."/>
            <person name="Grigoriev I.V."/>
            <person name="Archibald J.M."/>
        </authorList>
    </citation>
    <scope>NUCLEOTIDE SEQUENCE</scope>
    <source>
        <strain evidence="9 11">CCMP2712</strain>
    </source>
</reference>
<sequence length="774" mass="87976">MIAASSTVAASSLLKPPSQPTPTHNRTSSLSVTSPLQTFADSESDLDTLIPQSSRLFELQVHKLHHNGTWQSRTLIANTEWLYVLINTKPPPEKAGPCLMTNINLLSETTQENLRLSKGWLYFLPTEHIDDVDVNAATRSYDADKVKVKMEREDGGKGLLLSCAGDTLRIEFNSFEEALDWSEALEQHGVYRSKEKQSISDRIPWKEMRDVSLLGDVGVKPQHHTTSLHFANVAFARSFLVEGEKMDSMQAHRELRFQFSTEPGGYNSGRTFIFKCVNAEEERSKVETLTETAKRERKAAQRLNQWTLLQKRMKRTYSSVLCQSFIAILLILNFLVNIIEKQTNPESNSSAAALFDNLDIFFTVIFTVELILNICSNFFWDFVLDGWNIFDFIIIVISILQLALSAIPAVRSLRTFRTFRIIRMFGKLKRLRTIINAIFASILPVLQTLAICLVVVAVYCSLGVEFFRSESPRDFGNFFRGFYTLFGVVAYGKWPDDTLPAFRADGTVDVGTVAFIYSYVLIVVIVLLQVLVAVLLENFFTAARNEKAKIFEEHDQSEMLKLQNPLDSLLDTLSIQFSTQGDLEERIDMLFRVFDKDRGGTLTFEELSEGLHRLFPHSNRLSEDDFITFSGGLAELSPEQFRQQLWKELKSHWLKKIASTAMMFDSEKETEILLTTVKILMVMAESSFNNFLVDTKEKQRSSENLADSAEPQFLRSSSYVNLSVREELAALQDQMSKNDEHYRSSLDDIHRKIEGLTDLITTRLTPLTTGSFVA</sequence>
<dbReference type="SMART" id="SM00054">
    <property type="entry name" value="EFh"/>
    <property type="match status" value="1"/>
</dbReference>
<dbReference type="Gene3D" id="1.10.287.70">
    <property type="match status" value="1"/>
</dbReference>
<comment type="subcellular location">
    <subcellularLocation>
        <location evidence="1">Membrane</location>
        <topology evidence="1">Multi-pass membrane protein</topology>
    </subcellularLocation>
</comment>
<feature type="transmembrane region" description="Helical" evidence="7">
    <location>
        <begin position="516"/>
        <end position="540"/>
    </location>
</feature>
<evidence type="ECO:0000256" key="1">
    <source>
        <dbReference type="ARBA" id="ARBA00004141"/>
    </source>
</evidence>
<keyword evidence="3" id="KW-0106">Calcium</keyword>
<evidence type="ECO:0000259" key="8">
    <source>
        <dbReference type="PROSITE" id="PS50222"/>
    </source>
</evidence>
<dbReference type="PANTHER" id="PTHR10037:SF62">
    <property type="entry name" value="SODIUM CHANNEL PROTEIN 60E"/>
    <property type="match status" value="1"/>
</dbReference>
<feature type="compositionally biased region" description="Polar residues" evidence="6">
    <location>
        <begin position="21"/>
        <end position="33"/>
    </location>
</feature>
<dbReference type="RefSeq" id="XP_005841899.1">
    <property type="nucleotide sequence ID" value="XM_005841842.1"/>
</dbReference>
<dbReference type="eggNOG" id="KOG2301">
    <property type="taxonomic scope" value="Eukaryota"/>
</dbReference>
<dbReference type="PaxDb" id="55529-EKX54919"/>
<dbReference type="SUPFAM" id="SSF47473">
    <property type="entry name" value="EF-hand"/>
    <property type="match status" value="1"/>
</dbReference>
<keyword evidence="11" id="KW-1185">Reference proteome</keyword>
<evidence type="ECO:0000256" key="2">
    <source>
        <dbReference type="ARBA" id="ARBA00022692"/>
    </source>
</evidence>
<protein>
    <recommendedName>
        <fullName evidence="8">EF-hand domain-containing protein</fullName>
    </recommendedName>
</protein>
<dbReference type="EMBL" id="JH992966">
    <property type="protein sequence ID" value="EKX54919.1"/>
    <property type="molecule type" value="Genomic_DNA"/>
</dbReference>
<dbReference type="AlphaFoldDB" id="L1K2U1"/>
<dbReference type="Pfam" id="PF00520">
    <property type="entry name" value="Ion_trans"/>
    <property type="match status" value="1"/>
</dbReference>
<dbReference type="OrthoDB" id="191686at2759"/>
<dbReference type="InterPro" id="IPR002048">
    <property type="entry name" value="EF_hand_dom"/>
</dbReference>
<evidence type="ECO:0000313" key="11">
    <source>
        <dbReference type="Proteomes" id="UP000011087"/>
    </source>
</evidence>
<gene>
    <name evidence="9" type="ORF">GUITHDRAFT_99570</name>
</gene>
<reference evidence="10" key="3">
    <citation type="submission" date="2016-03" db="UniProtKB">
        <authorList>
            <consortium name="EnsemblProtists"/>
        </authorList>
    </citation>
    <scope>IDENTIFICATION</scope>
</reference>
<dbReference type="Gene3D" id="1.10.238.10">
    <property type="entry name" value="EF-hand"/>
    <property type="match status" value="1"/>
</dbReference>
<dbReference type="GeneID" id="17311453"/>
<evidence type="ECO:0000256" key="3">
    <source>
        <dbReference type="ARBA" id="ARBA00022837"/>
    </source>
</evidence>
<dbReference type="PROSITE" id="PS50222">
    <property type="entry name" value="EF_HAND_2"/>
    <property type="match status" value="1"/>
</dbReference>
<feature type="transmembrane region" description="Helical" evidence="7">
    <location>
        <begin position="317"/>
        <end position="339"/>
    </location>
</feature>
<feature type="transmembrane region" description="Helical" evidence="7">
    <location>
        <begin position="434"/>
        <end position="459"/>
    </location>
</feature>
<proteinExistence type="predicted"/>
<dbReference type="SUPFAM" id="SSF81324">
    <property type="entry name" value="Voltage-gated potassium channels"/>
    <property type="match status" value="1"/>
</dbReference>